<dbReference type="InterPro" id="IPR003594">
    <property type="entry name" value="HATPase_dom"/>
</dbReference>
<dbReference type="Gene3D" id="6.10.340.10">
    <property type="match status" value="1"/>
</dbReference>
<dbReference type="InterPro" id="IPR003660">
    <property type="entry name" value="HAMP_dom"/>
</dbReference>
<keyword evidence="5" id="KW-0547">Nucleotide-binding</keyword>
<dbReference type="InterPro" id="IPR050980">
    <property type="entry name" value="2C_sensor_his_kinase"/>
</dbReference>
<keyword evidence="7" id="KW-0067">ATP-binding</keyword>
<evidence type="ECO:0000256" key="5">
    <source>
        <dbReference type="ARBA" id="ARBA00022741"/>
    </source>
</evidence>
<evidence type="ECO:0000259" key="10">
    <source>
        <dbReference type="PROSITE" id="PS50109"/>
    </source>
</evidence>
<keyword evidence="6 12" id="KW-0418">Kinase</keyword>
<evidence type="ECO:0000256" key="8">
    <source>
        <dbReference type="SAM" id="Coils"/>
    </source>
</evidence>
<gene>
    <name evidence="12" type="ORF">OU421_06125</name>
</gene>
<evidence type="ECO:0000256" key="1">
    <source>
        <dbReference type="ARBA" id="ARBA00000085"/>
    </source>
</evidence>
<dbReference type="GO" id="GO:0004673">
    <property type="term" value="F:protein histidine kinase activity"/>
    <property type="evidence" value="ECO:0007669"/>
    <property type="project" value="UniProtKB-EC"/>
</dbReference>
<dbReference type="PANTHER" id="PTHR44936:SF10">
    <property type="entry name" value="SENSOR PROTEIN RSTB"/>
    <property type="match status" value="1"/>
</dbReference>
<dbReference type="RefSeq" id="WP_268187731.1">
    <property type="nucleotide sequence ID" value="NZ_CP113361.1"/>
</dbReference>
<feature type="coiled-coil region" evidence="8">
    <location>
        <begin position="401"/>
        <end position="435"/>
    </location>
</feature>
<evidence type="ECO:0000256" key="2">
    <source>
        <dbReference type="ARBA" id="ARBA00012438"/>
    </source>
</evidence>
<dbReference type="GO" id="GO:0016020">
    <property type="term" value="C:membrane"/>
    <property type="evidence" value="ECO:0007669"/>
    <property type="project" value="InterPro"/>
</dbReference>
<dbReference type="Gene3D" id="3.30.565.10">
    <property type="entry name" value="Histidine kinase-like ATPase, C-terminal domain"/>
    <property type="match status" value="1"/>
</dbReference>
<dbReference type="KEGG" id="mou:OU421_06125"/>
<feature type="domain" description="HAMP" evidence="11">
    <location>
        <begin position="347"/>
        <end position="399"/>
    </location>
</feature>
<evidence type="ECO:0000256" key="6">
    <source>
        <dbReference type="ARBA" id="ARBA00022777"/>
    </source>
</evidence>
<feature type="transmembrane region" description="Helical" evidence="9">
    <location>
        <begin position="12"/>
        <end position="30"/>
    </location>
</feature>
<dbReference type="InterPro" id="IPR005467">
    <property type="entry name" value="His_kinase_dom"/>
</dbReference>
<protein>
    <recommendedName>
        <fullName evidence="2">histidine kinase</fullName>
        <ecNumber evidence="2">2.7.13.3</ecNumber>
    </recommendedName>
</protein>
<sequence length="642" mass="72266">MTKKTARFDLNLSIGTKIMIVVFFIFTILICTCSYQGLATEKERILDSYSEHIEQSEIAITTAVTLVSRGTMVLSSIYDTPMADGLNHMKAAYAAAGNDPAGMDLWILRDQIQENFTDEVHLYIIDKENAIIDTTDIVHLGRDFSEYPTIAERLTAIRKGTTYVGDPWERSVLDPETIRKYAYLPTPDHQYILEIGLYNEQLADPDTLYFSFGDVTDSLETADNSIESVLIVGTNGVFVEKSPEEMEKWYASHPYINQEEISTATAQVLRTGEGIEKTFPDQKRLVHIFYIDPGHGTHMPSDKPYSALVVYSTEELSNSLSETLIRYLLILVVGLIFAAGMAYIVAYTLGRPVRMIAEDVDEIAKGNLAHEIRRTNGFELRQLEDSIRILVIRLGDDLTEIHRQKQDLDTELIEKKEVERRLRDANRKLSLLSTVTRHDVLNQLGVLGMYCDLMGDITDRCPGLSDYISRMEHSLKKIERQLTFARDYESMGLEDPKFQFLSDVVEDAIASLRAPYLRFSVETDGVEICADKMLEKVFYNLFENAIRHGGEELSDIVVTFTGIPGETGHITVTDNGNGIATPKKERIFQQGYGSNTGYGLFLVREILAITNISIRECGTEGKGARFELDVPPASWRLSSGTE</sequence>
<evidence type="ECO:0000313" key="13">
    <source>
        <dbReference type="Proteomes" id="UP001163096"/>
    </source>
</evidence>
<evidence type="ECO:0000256" key="4">
    <source>
        <dbReference type="ARBA" id="ARBA00022679"/>
    </source>
</evidence>
<feature type="transmembrane region" description="Helical" evidence="9">
    <location>
        <begin position="324"/>
        <end position="346"/>
    </location>
</feature>
<evidence type="ECO:0000256" key="9">
    <source>
        <dbReference type="SAM" id="Phobius"/>
    </source>
</evidence>
<name>A0A9X9S671_METOG</name>
<dbReference type="SUPFAM" id="SSF55874">
    <property type="entry name" value="ATPase domain of HSP90 chaperone/DNA topoisomerase II/histidine kinase"/>
    <property type="match status" value="1"/>
</dbReference>
<keyword evidence="9" id="KW-0472">Membrane</keyword>
<dbReference type="GeneID" id="76834661"/>
<reference evidence="12" key="1">
    <citation type="submission" date="2022-11" db="EMBL/GenBank/DDBJ databases">
        <title>Complete genome sequence of Methanogenium organophilum DSM 3596.</title>
        <authorList>
            <person name="Chen S.-C."/>
            <person name="Lai S.-J."/>
            <person name="You Y.-T."/>
        </authorList>
    </citation>
    <scope>NUCLEOTIDE SEQUENCE</scope>
    <source>
        <strain evidence="12">DSM 3596</strain>
    </source>
</reference>
<keyword evidence="13" id="KW-1185">Reference proteome</keyword>
<keyword evidence="9" id="KW-0812">Transmembrane</keyword>
<organism evidence="12 13">
    <name type="scientific">Methanogenium organophilum</name>
    <dbReference type="NCBI Taxonomy" id="2199"/>
    <lineage>
        <taxon>Archaea</taxon>
        <taxon>Methanobacteriati</taxon>
        <taxon>Methanobacteriota</taxon>
        <taxon>Stenosarchaea group</taxon>
        <taxon>Methanomicrobia</taxon>
        <taxon>Methanomicrobiales</taxon>
        <taxon>Methanomicrobiaceae</taxon>
        <taxon>Methanogenium</taxon>
    </lineage>
</organism>
<dbReference type="PROSITE" id="PS50109">
    <property type="entry name" value="HIS_KIN"/>
    <property type="match status" value="1"/>
</dbReference>
<comment type="catalytic activity">
    <reaction evidence="1">
        <text>ATP + protein L-histidine = ADP + protein N-phospho-L-histidine.</text>
        <dbReference type="EC" id="2.7.13.3"/>
    </reaction>
</comment>
<accession>A0A9X9S671</accession>
<evidence type="ECO:0000313" key="12">
    <source>
        <dbReference type="EMBL" id="WAI02447.1"/>
    </source>
</evidence>
<proteinExistence type="predicted"/>
<keyword evidence="8" id="KW-0175">Coiled coil</keyword>
<feature type="domain" description="Histidine kinase" evidence="10">
    <location>
        <begin position="534"/>
        <end position="634"/>
    </location>
</feature>
<dbReference type="Pfam" id="PF02518">
    <property type="entry name" value="HATPase_c"/>
    <property type="match status" value="1"/>
</dbReference>
<dbReference type="EMBL" id="CP113361">
    <property type="protein sequence ID" value="WAI02447.1"/>
    <property type="molecule type" value="Genomic_DNA"/>
</dbReference>
<dbReference type="PANTHER" id="PTHR44936">
    <property type="entry name" value="SENSOR PROTEIN CREC"/>
    <property type="match status" value="1"/>
</dbReference>
<keyword evidence="9" id="KW-1133">Transmembrane helix</keyword>
<evidence type="ECO:0000259" key="11">
    <source>
        <dbReference type="PROSITE" id="PS50885"/>
    </source>
</evidence>
<dbReference type="SMART" id="SM00387">
    <property type="entry name" value="HATPase_c"/>
    <property type="match status" value="1"/>
</dbReference>
<evidence type="ECO:0000256" key="3">
    <source>
        <dbReference type="ARBA" id="ARBA00022553"/>
    </source>
</evidence>
<dbReference type="PROSITE" id="PS50885">
    <property type="entry name" value="HAMP"/>
    <property type="match status" value="1"/>
</dbReference>
<dbReference type="EC" id="2.7.13.3" evidence="2"/>
<dbReference type="GO" id="GO:0005524">
    <property type="term" value="F:ATP binding"/>
    <property type="evidence" value="ECO:0007669"/>
    <property type="project" value="UniProtKB-KW"/>
</dbReference>
<evidence type="ECO:0000256" key="7">
    <source>
        <dbReference type="ARBA" id="ARBA00022840"/>
    </source>
</evidence>
<dbReference type="AlphaFoldDB" id="A0A9X9S671"/>
<dbReference type="InterPro" id="IPR036890">
    <property type="entry name" value="HATPase_C_sf"/>
</dbReference>
<keyword evidence="3" id="KW-0597">Phosphoprotein</keyword>
<dbReference type="Proteomes" id="UP001163096">
    <property type="component" value="Chromosome"/>
</dbReference>
<dbReference type="GO" id="GO:0007165">
    <property type="term" value="P:signal transduction"/>
    <property type="evidence" value="ECO:0007669"/>
    <property type="project" value="InterPro"/>
</dbReference>
<keyword evidence="4" id="KW-0808">Transferase</keyword>